<dbReference type="PROSITE" id="PS50262">
    <property type="entry name" value="G_PROTEIN_RECEP_F1_2"/>
    <property type="match status" value="1"/>
</dbReference>
<evidence type="ECO:0000256" key="5">
    <source>
        <dbReference type="ARBA" id="ARBA00023040"/>
    </source>
</evidence>
<dbReference type="GO" id="GO:0005886">
    <property type="term" value="C:plasma membrane"/>
    <property type="evidence" value="ECO:0007669"/>
    <property type="project" value="UniProtKB-SubCell"/>
</dbReference>
<feature type="transmembrane region" description="Helical" evidence="9">
    <location>
        <begin position="20"/>
        <end position="43"/>
    </location>
</feature>
<evidence type="ECO:0000256" key="4">
    <source>
        <dbReference type="ARBA" id="ARBA00022989"/>
    </source>
</evidence>
<accession>A0A816D6A5</accession>
<dbReference type="Proteomes" id="UP000663852">
    <property type="component" value="Unassembled WGS sequence"/>
</dbReference>
<evidence type="ECO:0000256" key="1">
    <source>
        <dbReference type="ARBA" id="ARBA00004651"/>
    </source>
</evidence>
<evidence type="ECO:0000256" key="7">
    <source>
        <dbReference type="ARBA" id="ARBA00023170"/>
    </source>
</evidence>
<dbReference type="Gene3D" id="1.20.1070.10">
    <property type="entry name" value="Rhodopsin 7-helix transmembrane proteins"/>
    <property type="match status" value="1"/>
</dbReference>
<evidence type="ECO:0000256" key="2">
    <source>
        <dbReference type="ARBA" id="ARBA00022475"/>
    </source>
</evidence>
<dbReference type="GO" id="GO:0008528">
    <property type="term" value="F:G protein-coupled peptide receptor activity"/>
    <property type="evidence" value="ECO:0007669"/>
    <property type="project" value="TreeGrafter"/>
</dbReference>
<dbReference type="PANTHER" id="PTHR24230:SF75">
    <property type="entry name" value="RELAXIN FAMILY PEPTIDE RECEPTOR 3"/>
    <property type="match status" value="1"/>
</dbReference>
<keyword evidence="8" id="KW-0807">Transducer</keyword>
<evidence type="ECO:0000256" key="8">
    <source>
        <dbReference type="ARBA" id="ARBA00023224"/>
    </source>
</evidence>
<dbReference type="EMBL" id="CAJNOJ010000332">
    <property type="protein sequence ID" value="CAF1403742.1"/>
    <property type="molecule type" value="Genomic_DNA"/>
</dbReference>
<evidence type="ECO:0000256" key="3">
    <source>
        <dbReference type="ARBA" id="ARBA00022692"/>
    </source>
</evidence>
<reference evidence="12" key="1">
    <citation type="submission" date="2021-02" db="EMBL/GenBank/DDBJ databases">
        <authorList>
            <person name="Nowell W R."/>
        </authorList>
    </citation>
    <scope>NUCLEOTIDE SEQUENCE</scope>
</reference>
<keyword evidence="3 9" id="KW-0812">Transmembrane</keyword>
<feature type="transmembrane region" description="Helical" evidence="9">
    <location>
        <begin position="55"/>
        <end position="77"/>
    </location>
</feature>
<dbReference type="GO" id="GO:0007218">
    <property type="term" value="P:neuropeptide signaling pathway"/>
    <property type="evidence" value="ECO:0007669"/>
    <property type="project" value="TreeGrafter"/>
</dbReference>
<keyword evidence="5" id="KW-0297">G-protein coupled receptor</keyword>
<feature type="transmembrane region" description="Helical" evidence="9">
    <location>
        <begin position="238"/>
        <end position="258"/>
    </location>
</feature>
<keyword evidence="4 9" id="KW-1133">Transmembrane helix</keyword>
<keyword evidence="6 9" id="KW-0472">Membrane</keyword>
<evidence type="ECO:0000313" key="12">
    <source>
        <dbReference type="EMBL" id="CAF1632228.1"/>
    </source>
</evidence>
<evidence type="ECO:0000256" key="9">
    <source>
        <dbReference type="SAM" id="Phobius"/>
    </source>
</evidence>
<gene>
    <name evidence="11" type="ORF">EDS130_LOCUS36198</name>
    <name evidence="12" type="ORF">XAT740_LOCUS51849</name>
</gene>
<feature type="transmembrane region" description="Helical" evidence="9">
    <location>
        <begin position="305"/>
        <end position="326"/>
    </location>
</feature>
<keyword evidence="13" id="KW-1185">Reference proteome</keyword>
<comment type="caution">
    <text evidence="12">The sequence shown here is derived from an EMBL/GenBank/DDBJ whole genome shotgun (WGS) entry which is preliminary data.</text>
</comment>
<name>A0A816D6A5_ADIRI</name>
<feature type="transmembrane region" description="Helical" evidence="9">
    <location>
        <begin position="97"/>
        <end position="118"/>
    </location>
</feature>
<dbReference type="Pfam" id="PF00001">
    <property type="entry name" value="7tm_1"/>
    <property type="match status" value="1"/>
</dbReference>
<feature type="domain" description="G-protein coupled receptors family 1 profile" evidence="10">
    <location>
        <begin position="34"/>
        <end position="251"/>
    </location>
</feature>
<evidence type="ECO:0000259" key="10">
    <source>
        <dbReference type="PROSITE" id="PS50262"/>
    </source>
</evidence>
<dbReference type="PANTHER" id="PTHR24230">
    <property type="entry name" value="G-PROTEIN COUPLED RECEPTOR"/>
    <property type="match status" value="1"/>
</dbReference>
<feature type="transmembrane region" description="Helical" evidence="9">
    <location>
        <begin position="139"/>
        <end position="160"/>
    </location>
</feature>
<evidence type="ECO:0000256" key="6">
    <source>
        <dbReference type="ARBA" id="ARBA00023136"/>
    </source>
</evidence>
<dbReference type="InterPro" id="IPR017452">
    <property type="entry name" value="GPCR_Rhodpsn_7TM"/>
</dbReference>
<sequence>MNSTTVTLSAYLANVQIQIIRSLLTPVYIISNLTNLANILIFLQPTLRSHVCSYYFIGASLAHLLYLNMGCSTRVIWAWTGYDLSLKSLIFCQTRVYFVIFGLSASRYILCLISIDRWMITSRNVLIRQLSSSKTARRMIIGGIVFLLLIIIHAPFAYVLTDTIPCGPSPQSNLFMLYTIYNVALSLTPLITLVIFSLLILYNIEQLRSQRIVPVEQASVMNNVSHAGRQYKKKDMQFIRLALIQVAAYLIFNTLHAYNTIYAVATQNRIKTADQRALEGFLNGIGLNLHYTYTGVGFLIKSYRLIPYFCFCLDYFLLVHDGIYLVPEDLYRFVAKTLQTHYNFQIGTVK</sequence>
<dbReference type="AlphaFoldDB" id="A0A816D6A5"/>
<comment type="subcellular location">
    <subcellularLocation>
        <location evidence="1">Cell membrane</location>
        <topology evidence="1">Multi-pass membrane protein</topology>
    </subcellularLocation>
</comment>
<evidence type="ECO:0000313" key="11">
    <source>
        <dbReference type="EMBL" id="CAF1403742.1"/>
    </source>
</evidence>
<keyword evidence="7" id="KW-0675">Receptor</keyword>
<protein>
    <recommendedName>
        <fullName evidence="10">G-protein coupled receptors family 1 profile domain-containing protein</fullName>
    </recommendedName>
</protein>
<dbReference type="SUPFAM" id="SSF81321">
    <property type="entry name" value="Family A G protein-coupled receptor-like"/>
    <property type="match status" value="1"/>
</dbReference>
<dbReference type="InterPro" id="IPR000276">
    <property type="entry name" value="GPCR_Rhodpsn"/>
</dbReference>
<evidence type="ECO:0000313" key="13">
    <source>
        <dbReference type="Proteomes" id="UP000663828"/>
    </source>
</evidence>
<dbReference type="EMBL" id="CAJNOR010008366">
    <property type="protein sequence ID" value="CAF1632228.1"/>
    <property type="molecule type" value="Genomic_DNA"/>
</dbReference>
<feature type="transmembrane region" description="Helical" evidence="9">
    <location>
        <begin position="180"/>
        <end position="202"/>
    </location>
</feature>
<organism evidence="12 13">
    <name type="scientific">Adineta ricciae</name>
    <name type="common">Rotifer</name>
    <dbReference type="NCBI Taxonomy" id="249248"/>
    <lineage>
        <taxon>Eukaryota</taxon>
        <taxon>Metazoa</taxon>
        <taxon>Spiralia</taxon>
        <taxon>Gnathifera</taxon>
        <taxon>Rotifera</taxon>
        <taxon>Eurotatoria</taxon>
        <taxon>Bdelloidea</taxon>
        <taxon>Adinetida</taxon>
        <taxon>Adinetidae</taxon>
        <taxon>Adineta</taxon>
    </lineage>
</organism>
<proteinExistence type="predicted"/>
<dbReference type="Proteomes" id="UP000663828">
    <property type="component" value="Unassembled WGS sequence"/>
</dbReference>
<keyword evidence="2" id="KW-1003">Cell membrane</keyword>